<protein>
    <submittedName>
        <fullName evidence="2">Unannotated protein</fullName>
    </submittedName>
</protein>
<dbReference type="EMBL" id="CAFBOS010000184">
    <property type="protein sequence ID" value="CAB5014635.1"/>
    <property type="molecule type" value="Genomic_DNA"/>
</dbReference>
<organism evidence="2">
    <name type="scientific">freshwater metagenome</name>
    <dbReference type="NCBI Taxonomy" id="449393"/>
    <lineage>
        <taxon>unclassified sequences</taxon>
        <taxon>metagenomes</taxon>
        <taxon>ecological metagenomes</taxon>
    </lineage>
</organism>
<dbReference type="AlphaFoldDB" id="A0A6J7QCJ8"/>
<gene>
    <name evidence="2" type="ORF">UFOPK3967_02421</name>
</gene>
<proteinExistence type="predicted"/>
<name>A0A6J7QCJ8_9ZZZZ</name>
<evidence type="ECO:0000313" key="2">
    <source>
        <dbReference type="EMBL" id="CAB5014635.1"/>
    </source>
</evidence>
<evidence type="ECO:0000256" key="1">
    <source>
        <dbReference type="SAM" id="MobiDB-lite"/>
    </source>
</evidence>
<reference evidence="2" key="1">
    <citation type="submission" date="2020-05" db="EMBL/GenBank/DDBJ databases">
        <authorList>
            <person name="Chiriac C."/>
            <person name="Salcher M."/>
            <person name="Ghai R."/>
            <person name="Kavagutti S V."/>
        </authorList>
    </citation>
    <scope>NUCLEOTIDE SEQUENCE</scope>
</reference>
<feature type="compositionally biased region" description="Low complexity" evidence="1">
    <location>
        <begin position="18"/>
        <end position="29"/>
    </location>
</feature>
<sequence length="108" mass="11306">MAASSSAKPVAWSAGRTPSNSPNSSHSISAKVAPKRRLRSITCSNTITSLARDFANRFVRWGSTSCSTVYTAASARMSFWPALLGISGRATVMPAASAIDSQVARSPT</sequence>
<feature type="region of interest" description="Disordered" evidence="1">
    <location>
        <begin position="1"/>
        <end position="32"/>
    </location>
</feature>
<accession>A0A6J7QCJ8</accession>